<name>A0A5C0B0R4_9BURK</name>
<dbReference type="AlphaFoldDB" id="A0A5C0B0R4"/>
<dbReference type="Gene3D" id="2.40.10.120">
    <property type="match status" value="1"/>
</dbReference>
<accession>A0A5C0B0R4</accession>
<feature type="compositionally biased region" description="Basic and acidic residues" evidence="3">
    <location>
        <begin position="158"/>
        <end position="191"/>
    </location>
</feature>
<dbReference type="InterPro" id="IPR051201">
    <property type="entry name" value="Chloro_Bact_Ser_Proteases"/>
</dbReference>
<dbReference type="GO" id="GO:0006508">
    <property type="term" value="P:proteolysis"/>
    <property type="evidence" value="ECO:0007669"/>
    <property type="project" value="UniProtKB-KW"/>
</dbReference>
<dbReference type="PANTHER" id="PTHR43343">
    <property type="entry name" value="PEPTIDASE S12"/>
    <property type="match status" value="1"/>
</dbReference>
<organism evidence="4 5">
    <name type="scientific">Pigmentiphaga aceris</name>
    <dbReference type="NCBI Taxonomy" id="1940612"/>
    <lineage>
        <taxon>Bacteria</taxon>
        <taxon>Pseudomonadati</taxon>
        <taxon>Pseudomonadota</taxon>
        <taxon>Betaproteobacteria</taxon>
        <taxon>Burkholderiales</taxon>
        <taxon>Alcaligenaceae</taxon>
        <taxon>Pigmentiphaga</taxon>
    </lineage>
</organism>
<proteinExistence type="predicted"/>
<dbReference type="InterPro" id="IPR001940">
    <property type="entry name" value="Peptidase_S1C"/>
</dbReference>
<evidence type="ECO:0000313" key="4">
    <source>
        <dbReference type="EMBL" id="QEI08208.1"/>
    </source>
</evidence>
<dbReference type="PRINTS" id="PR00834">
    <property type="entry name" value="PROTEASES2C"/>
</dbReference>
<feature type="region of interest" description="Disordered" evidence="3">
    <location>
        <begin position="77"/>
        <end position="193"/>
    </location>
</feature>
<dbReference type="Pfam" id="PF13365">
    <property type="entry name" value="Trypsin_2"/>
    <property type="match status" value="1"/>
</dbReference>
<dbReference type="InterPro" id="IPR009003">
    <property type="entry name" value="Peptidase_S1_PA"/>
</dbReference>
<feature type="compositionally biased region" description="Pro residues" evidence="3">
    <location>
        <begin position="96"/>
        <end position="137"/>
    </location>
</feature>
<dbReference type="OrthoDB" id="8520726at2"/>
<reference evidence="4 5" key="1">
    <citation type="submission" date="2019-08" db="EMBL/GenBank/DDBJ databases">
        <title>Amphibian skin-associated Pigmentiphaga: genome sequence and occurrence across geography and hosts.</title>
        <authorList>
            <person name="Bletz M.C."/>
            <person name="Bunk B."/>
            <person name="Sproeer C."/>
            <person name="Biwer P."/>
            <person name="Reiter S."/>
            <person name="Rabemananjara F.C.E."/>
            <person name="Schulz S."/>
            <person name="Overmann J."/>
            <person name="Vences M."/>
        </authorList>
    </citation>
    <scope>NUCLEOTIDE SEQUENCE [LARGE SCALE GENOMIC DNA]</scope>
    <source>
        <strain evidence="4 5">Mada1488</strain>
    </source>
</reference>
<protein>
    <submittedName>
        <fullName evidence="4">Trypsin-like serine protease</fullName>
    </submittedName>
</protein>
<evidence type="ECO:0000256" key="1">
    <source>
        <dbReference type="ARBA" id="ARBA00022670"/>
    </source>
</evidence>
<dbReference type="GO" id="GO:0004252">
    <property type="term" value="F:serine-type endopeptidase activity"/>
    <property type="evidence" value="ECO:0007669"/>
    <property type="project" value="InterPro"/>
</dbReference>
<sequence length="368" mass="37615">MKRVTIYGCVSAAVVLVFAAGMTSAWLMQPTLRPLTQKDIDNAVLNTLQTKSLPSRTARAAEAVRESVVEIRSFPLLAKSEDADTPETEGKGDQTPVPPGATPAVPPVSPPDVPPGGAPAAPPTTTPATPPTTPPTNPADSTPASPAPRDGIAAGSPSDRKDPADVRDPTDKTKPDAADKSENAPEAKREASNIGSGVVVTETGVIITNFHVIAGARRLQVRFHDGHVSEAKVLQVIPQKDLAIIQATSLPDDLPAATLGSSRDLAPGSEVVAVGFPFGIGPSVSAGVVSGLDREFVSPDSNENLDRLIQFDAAANPGNSGGPLVNMNGEVVGIVTAILNPNKSGTFVGIGFATTIESAGSSLGSSPF</sequence>
<keyword evidence="5" id="KW-1185">Reference proteome</keyword>
<evidence type="ECO:0000256" key="3">
    <source>
        <dbReference type="SAM" id="MobiDB-lite"/>
    </source>
</evidence>
<gene>
    <name evidence="4" type="ORF">FXN63_21965</name>
</gene>
<evidence type="ECO:0000313" key="5">
    <source>
        <dbReference type="Proteomes" id="UP000325161"/>
    </source>
</evidence>
<dbReference type="PANTHER" id="PTHR43343:SF3">
    <property type="entry name" value="PROTEASE DO-LIKE 8, CHLOROPLASTIC"/>
    <property type="match status" value="1"/>
</dbReference>
<dbReference type="Proteomes" id="UP000325161">
    <property type="component" value="Chromosome"/>
</dbReference>
<dbReference type="EMBL" id="CP043046">
    <property type="protein sequence ID" value="QEI08208.1"/>
    <property type="molecule type" value="Genomic_DNA"/>
</dbReference>
<feature type="compositionally biased region" description="Low complexity" evidence="3">
    <location>
        <begin position="138"/>
        <end position="148"/>
    </location>
</feature>
<dbReference type="SUPFAM" id="SSF50494">
    <property type="entry name" value="Trypsin-like serine proteases"/>
    <property type="match status" value="1"/>
</dbReference>
<evidence type="ECO:0000256" key="2">
    <source>
        <dbReference type="ARBA" id="ARBA00022801"/>
    </source>
</evidence>
<keyword evidence="2" id="KW-0378">Hydrolase</keyword>
<dbReference type="KEGG" id="pacr:FXN63_21965"/>
<keyword evidence="1 4" id="KW-0645">Protease</keyword>